<gene>
    <name evidence="3" type="ORF">WDU99_11660</name>
</gene>
<dbReference type="InterPro" id="IPR025159">
    <property type="entry name" value="AbiEi_N"/>
</dbReference>
<dbReference type="InterPro" id="IPR007569">
    <property type="entry name" value="DUF559"/>
</dbReference>
<dbReference type="Gene3D" id="3.40.960.10">
    <property type="entry name" value="VSR Endonuclease"/>
    <property type="match status" value="1"/>
</dbReference>
<feature type="domain" description="DUF559" evidence="1">
    <location>
        <begin position="191"/>
        <end position="285"/>
    </location>
</feature>
<dbReference type="Pfam" id="PF13338">
    <property type="entry name" value="AbiEi_4"/>
    <property type="match status" value="1"/>
</dbReference>
<keyword evidence="4" id="KW-1185">Reference proteome</keyword>
<dbReference type="Proteomes" id="UP001371224">
    <property type="component" value="Unassembled WGS sequence"/>
</dbReference>
<organism evidence="3 4">
    <name type="scientific">Microbacterium bandirmense</name>
    <dbReference type="NCBI Taxonomy" id="3122050"/>
    <lineage>
        <taxon>Bacteria</taxon>
        <taxon>Bacillati</taxon>
        <taxon>Actinomycetota</taxon>
        <taxon>Actinomycetes</taxon>
        <taxon>Micrococcales</taxon>
        <taxon>Microbacteriaceae</taxon>
        <taxon>Microbacterium</taxon>
    </lineage>
</organism>
<proteinExistence type="predicted"/>
<name>A0ABU8LCC5_9MICO</name>
<comment type="caution">
    <text evidence="3">The sequence shown here is derived from an EMBL/GenBank/DDBJ whole genome shotgun (WGS) entry which is preliminary data.</text>
</comment>
<reference evidence="3 4" key="1">
    <citation type="submission" date="2024-02" db="EMBL/GenBank/DDBJ databases">
        <authorList>
            <person name="Saticioglu I.B."/>
        </authorList>
    </citation>
    <scope>NUCLEOTIDE SEQUENCE [LARGE SCALE GENOMIC DNA]</scope>
    <source>
        <strain evidence="3 4">Mu-80</strain>
    </source>
</reference>
<accession>A0ABU8LCC5</accession>
<protein>
    <submittedName>
        <fullName evidence="3">Type IV toxin-antitoxin system AbiEi family antitoxin domain-containing protein</fullName>
    </submittedName>
</protein>
<dbReference type="Pfam" id="PF04480">
    <property type="entry name" value="DUF559"/>
    <property type="match status" value="1"/>
</dbReference>
<evidence type="ECO:0000259" key="2">
    <source>
        <dbReference type="Pfam" id="PF13338"/>
    </source>
</evidence>
<evidence type="ECO:0000313" key="3">
    <source>
        <dbReference type="EMBL" id="MEJ1088974.1"/>
    </source>
</evidence>
<evidence type="ECO:0000259" key="1">
    <source>
        <dbReference type="Pfam" id="PF04480"/>
    </source>
</evidence>
<evidence type="ECO:0000313" key="4">
    <source>
        <dbReference type="Proteomes" id="UP001371224"/>
    </source>
</evidence>
<feature type="domain" description="AbiEi antitoxin N-terminal" evidence="2">
    <location>
        <begin position="10"/>
        <end position="51"/>
    </location>
</feature>
<sequence>MTFQLASTALAEIGPIARAGDLRARGVSRREIARAAEAGEIRKVRRGVYAAVGTDDSWIHAAEHGGVLSCVTAGRMLGLWILEDGDELHLWFGHAGNPRVCGRHSCEPHPHWDDGESRLGEPPPVRNVLLQIAQCSEEETFFCALESALRKSMLGVGDIRWLAERVPQSVCWLLGFARADADSGLESLIRLRLHRLGISVRTQVQIDGVGEVDFVIGDRLIIEADGKENHDDGEVDPARPQISLRHKDLMRDARAAARGYETLRFNYAMIVHDWPTVAAAILARIGVGAHLYRRPTCV</sequence>
<dbReference type="EMBL" id="JBBDGM010000009">
    <property type="protein sequence ID" value="MEJ1088974.1"/>
    <property type="molecule type" value="Genomic_DNA"/>
</dbReference>
<dbReference type="RefSeq" id="WP_337332633.1">
    <property type="nucleotide sequence ID" value="NZ_JBBDGM010000009.1"/>
</dbReference>